<evidence type="ECO:0000256" key="1">
    <source>
        <dbReference type="SAM" id="MobiDB-lite"/>
    </source>
</evidence>
<evidence type="ECO:0000256" key="2">
    <source>
        <dbReference type="SAM" id="SignalP"/>
    </source>
</evidence>
<dbReference type="Proteomes" id="UP000285120">
    <property type="component" value="Unassembled WGS sequence"/>
</dbReference>
<feature type="signal peptide" evidence="2">
    <location>
        <begin position="1"/>
        <end position="17"/>
    </location>
</feature>
<feature type="region of interest" description="Disordered" evidence="1">
    <location>
        <begin position="38"/>
        <end position="66"/>
    </location>
</feature>
<dbReference type="AlphaFoldDB" id="A0A419V6M6"/>
<gene>
    <name evidence="3" type="ORF">ATL39_1320</name>
</gene>
<organism evidence="3 4">
    <name type="scientific">Sinobaca qinghaiensis</name>
    <dbReference type="NCBI Taxonomy" id="342944"/>
    <lineage>
        <taxon>Bacteria</taxon>
        <taxon>Bacillati</taxon>
        <taxon>Bacillota</taxon>
        <taxon>Bacilli</taxon>
        <taxon>Bacillales</taxon>
        <taxon>Sporolactobacillaceae</taxon>
        <taxon>Sinobaca</taxon>
    </lineage>
</organism>
<feature type="compositionally biased region" description="Basic and acidic residues" evidence="1">
    <location>
        <begin position="92"/>
        <end position="103"/>
    </location>
</feature>
<name>A0A419V6M6_9BACL</name>
<feature type="chain" id="PRO_5038488790" evidence="2">
    <location>
        <begin position="18"/>
        <end position="103"/>
    </location>
</feature>
<keyword evidence="2" id="KW-0732">Signal</keyword>
<keyword evidence="4" id="KW-1185">Reference proteome</keyword>
<proteinExistence type="predicted"/>
<sequence>MCKKSLFILIIAGITAAATILLKSESARSQVRDNVNRGMAAAKNKTKQDEDKYLNEKTGYSDPQDIDDNKMVSEGAVNSVQYFNNTQESGEEPVKSTHKDSSK</sequence>
<dbReference type="EMBL" id="RAPK01000007">
    <property type="protein sequence ID" value="RKD75619.1"/>
    <property type="molecule type" value="Genomic_DNA"/>
</dbReference>
<feature type="compositionally biased region" description="Basic and acidic residues" evidence="1">
    <location>
        <begin position="46"/>
        <end position="55"/>
    </location>
</feature>
<feature type="region of interest" description="Disordered" evidence="1">
    <location>
        <begin position="83"/>
        <end position="103"/>
    </location>
</feature>
<evidence type="ECO:0000313" key="3">
    <source>
        <dbReference type="EMBL" id="RKD75619.1"/>
    </source>
</evidence>
<evidence type="ECO:0000313" key="4">
    <source>
        <dbReference type="Proteomes" id="UP000285120"/>
    </source>
</evidence>
<accession>A0A419V6M6</accession>
<protein>
    <submittedName>
        <fullName evidence="3">Uncharacterized protein</fullName>
    </submittedName>
</protein>
<comment type="caution">
    <text evidence="3">The sequence shown here is derived from an EMBL/GenBank/DDBJ whole genome shotgun (WGS) entry which is preliminary data.</text>
</comment>
<reference evidence="3 4" key="1">
    <citation type="submission" date="2018-09" db="EMBL/GenBank/DDBJ databases">
        <title>Genomic Encyclopedia of Archaeal and Bacterial Type Strains, Phase II (KMG-II): from individual species to whole genera.</title>
        <authorList>
            <person name="Goeker M."/>
        </authorList>
    </citation>
    <scope>NUCLEOTIDE SEQUENCE [LARGE SCALE GENOMIC DNA]</scope>
    <source>
        <strain evidence="3 4">DSM 17008</strain>
    </source>
</reference>